<dbReference type="InterPro" id="IPR016208">
    <property type="entry name" value="Ald_Oxase/xanthine_DH-like"/>
</dbReference>
<sequence length="751" mass="80333">MNDLTQSTLAQPQVVGQRTPRIDGEFKLTGRAGYTGELSVEGMLYGYPVGASIAHGTLARLELDEALAMPGVVDIFHHANFPRLHRSPNSMGHGDQVSEVRLPFEDERIYYHGQYVALVVAESFAQARAAAQRVVARYRQETGAISSLLDGAHDSHTEGELLEDSGTTRGDPEAAFAGAEVQIDAVYHIAAESHLQMEMHATLAEWRDGGSRLVVHESSQGVFYQRNAMARIFDLAQENIEVISHYIGSGFGNKLFMWPHAVAAAGAARELGRPLKLVLPRAQDMTGGGNRPASRQRLRLGADRDGRLSAVIHDSTTETSLVDRYVDACGSATPSFYACDNLAVSQRILALNHGTPCPMRAPGEVSGIFALETAMDELAVALEMDPVELRLRNYAHEDPESGLPWSSKQLDKCLHSAAERFGWAQRDPGIGAMRDGDEIIGYGMAACTWFAGRQPCQARVELRADGTLFAACGTQDIGTGTYTIVAQTVAELTGVAVADIEVKLGETSLPTGPLSGGSMATATTLPAVAVAVRDALSALKEVATGHGGVFAGVDADSLTVAEGALSDGERSHSFAEVLEGMRLSSVNGQGSSAPGEEKKQYSFRSFGAHFVEVRVDPGISRVRVARVVSSMDIGRAINPPTARNQVEGGIVMGIGMGLFEKLDYDPRDARLINANVADYIVPVHADIPEIDVELLDYPDFKFNEFGARGVGEIGLTGIAPAISNALYHATGKRYRDLPVTIEALLADHASG</sequence>
<dbReference type="SUPFAM" id="SSF54665">
    <property type="entry name" value="CO dehydrogenase molybdoprotein N-domain-like"/>
    <property type="match status" value="1"/>
</dbReference>
<name>A0AB74UG56_9GAMM</name>
<dbReference type="InterPro" id="IPR008274">
    <property type="entry name" value="AldOxase/xan_DH_MoCoBD1"/>
</dbReference>
<dbReference type="InterPro" id="IPR036856">
    <property type="entry name" value="Ald_Oxase/Xan_DH_a/b_sf"/>
</dbReference>
<dbReference type="Gene3D" id="3.30.365.10">
    <property type="entry name" value="Aldehyde oxidase/xanthine dehydrogenase, molybdopterin binding domain"/>
    <property type="match status" value="4"/>
</dbReference>
<dbReference type="AlphaFoldDB" id="A0AB74UG56"/>
<evidence type="ECO:0000256" key="2">
    <source>
        <dbReference type="ARBA" id="ARBA00022505"/>
    </source>
</evidence>
<dbReference type="InterPro" id="IPR037165">
    <property type="entry name" value="AldOxase/xan_DH_Mopterin-bd_sf"/>
</dbReference>
<accession>A0AB74UG56</accession>
<dbReference type="SUPFAM" id="SSF56003">
    <property type="entry name" value="Molybdenum cofactor-binding domain"/>
    <property type="match status" value="1"/>
</dbReference>
<organism evidence="5">
    <name type="scientific">Salinicola endophyticus</name>
    <dbReference type="NCBI Taxonomy" id="1949083"/>
    <lineage>
        <taxon>Bacteria</taxon>
        <taxon>Pseudomonadati</taxon>
        <taxon>Pseudomonadota</taxon>
        <taxon>Gammaproteobacteria</taxon>
        <taxon>Oceanospirillales</taxon>
        <taxon>Halomonadaceae</taxon>
        <taxon>Salinicola</taxon>
    </lineage>
</organism>
<dbReference type="PANTHER" id="PTHR11908">
    <property type="entry name" value="XANTHINE DEHYDROGENASE"/>
    <property type="match status" value="1"/>
</dbReference>
<dbReference type="SMART" id="SM01008">
    <property type="entry name" value="Ald_Xan_dh_C"/>
    <property type="match status" value="1"/>
</dbReference>
<evidence type="ECO:0000256" key="3">
    <source>
        <dbReference type="ARBA" id="ARBA00023002"/>
    </source>
</evidence>
<keyword evidence="2" id="KW-0500">Molybdenum</keyword>
<evidence type="ECO:0000256" key="1">
    <source>
        <dbReference type="ARBA" id="ARBA00006849"/>
    </source>
</evidence>
<comment type="similarity">
    <text evidence="1">Belongs to the xanthine dehydrogenase family.</text>
</comment>
<reference evidence="5" key="1">
    <citation type="submission" date="2024-06" db="EMBL/GenBank/DDBJ databases">
        <title>Complete genome of Salinicola endophyticus HNIBRBA4755.</title>
        <authorList>
            <person name="Shin S.Y."/>
            <person name="Kang H."/>
            <person name="Song J."/>
        </authorList>
    </citation>
    <scope>NUCLEOTIDE SEQUENCE</scope>
    <source>
        <strain evidence="5">HNIBRBA4755</strain>
    </source>
</reference>
<feature type="domain" description="Aldehyde oxidase/xanthine dehydrogenase a/b hammerhead" evidence="4">
    <location>
        <begin position="29"/>
        <end position="142"/>
    </location>
</feature>
<proteinExistence type="inferred from homology"/>
<gene>
    <name evidence="5" type="ORF">ABV408_02960</name>
</gene>
<dbReference type="Pfam" id="PF02738">
    <property type="entry name" value="MoCoBD_1"/>
    <property type="match status" value="1"/>
</dbReference>
<dbReference type="GO" id="GO:0005506">
    <property type="term" value="F:iron ion binding"/>
    <property type="evidence" value="ECO:0007669"/>
    <property type="project" value="InterPro"/>
</dbReference>
<dbReference type="PANTHER" id="PTHR11908:SF132">
    <property type="entry name" value="ALDEHYDE OXIDASE 1-RELATED"/>
    <property type="match status" value="1"/>
</dbReference>
<dbReference type="RefSeq" id="WP_353980989.1">
    <property type="nucleotide sequence ID" value="NZ_CP159578.1"/>
</dbReference>
<dbReference type="Gene3D" id="3.90.1170.50">
    <property type="entry name" value="Aldehyde oxidase/xanthine dehydrogenase, a/b hammerhead"/>
    <property type="match status" value="1"/>
</dbReference>
<dbReference type="EMBL" id="CP159578">
    <property type="protein sequence ID" value="XCJ80148.1"/>
    <property type="molecule type" value="Genomic_DNA"/>
</dbReference>
<evidence type="ECO:0000313" key="5">
    <source>
        <dbReference type="EMBL" id="XCJ80148.1"/>
    </source>
</evidence>
<protein>
    <submittedName>
        <fullName evidence="5">Xanthine dehydrogenase family protein molybdopterin-binding subunit</fullName>
    </submittedName>
</protein>
<keyword evidence="3" id="KW-0560">Oxidoreductase</keyword>
<dbReference type="InterPro" id="IPR046867">
    <property type="entry name" value="AldOxase/xan_DH_MoCoBD2"/>
</dbReference>
<dbReference type="Pfam" id="PF01315">
    <property type="entry name" value="Ald_Xan_dh_C"/>
    <property type="match status" value="1"/>
</dbReference>
<evidence type="ECO:0000259" key="4">
    <source>
        <dbReference type="SMART" id="SM01008"/>
    </source>
</evidence>
<dbReference type="Pfam" id="PF20256">
    <property type="entry name" value="MoCoBD_2"/>
    <property type="match status" value="1"/>
</dbReference>
<dbReference type="InterPro" id="IPR000674">
    <property type="entry name" value="Ald_Oxase/Xan_DH_a/b"/>
</dbReference>
<dbReference type="GO" id="GO:0016491">
    <property type="term" value="F:oxidoreductase activity"/>
    <property type="evidence" value="ECO:0007669"/>
    <property type="project" value="UniProtKB-KW"/>
</dbReference>